<name>A0A395RAJ1_9PSED</name>
<dbReference type="RefSeq" id="WP_235827236.1">
    <property type="nucleotide sequence ID" value="NZ_LMAZ01000001.1"/>
</dbReference>
<evidence type="ECO:0000313" key="2">
    <source>
        <dbReference type="Proteomes" id="UP000265411"/>
    </source>
</evidence>
<comment type="caution">
    <text evidence="1">The sequence shown here is derived from an EMBL/GenBank/DDBJ whole genome shotgun (WGS) entry which is preliminary data.</text>
</comment>
<reference evidence="1 2" key="1">
    <citation type="journal article" date="2018" name="Syst. Appl. Microbiol.">
        <title>Pseudomonas gallaeciensis sp. nov., isolated from crude-oil-contaminated intertidal sand samples after the Prestige oil spill.</title>
        <authorList>
            <person name="Mulet M."/>
            <person name="Sanchez D."/>
            <person name="Rodriguez A.C."/>
            <person name="Nogales B."/>
            <person name="Bosch R."/>
            <person name="Busquets A."/>
            <person name="Gomila M."/>
            <person name="Lalucat J."/>
            <person name="Garcia-Valdes E."/>
        </authorList>
    </citation>
    <scope>NUCLEOTIDE SEQUENCE [LARGE SCALE GENOMIC DNA]</scope>
    <source>
        <strain evidence="1 2">V113</strain>
    </source>
</reference>
<protein>
    <submittedName>
        <fullName evidence="1">Uncharacterized protein</fullName>
    </submittedName>
</protein>
<dbReference type="EMBL" id="LMAZ01000001">
    <property type="protein sequence ID" value="RGP57063.1"/>
    <property type="molecule type" value="Genomic_DNA"/>
</dbReference>
<dbReference type="Proteomes" id="UP000265411">
    <property type="component" value="Unassembled WGS sequence"/>
</dbReference>
<evidence type="ECO:0000313" key="1">
    <source>
        <dbReference type="EMBL" id="RGP57063.1"/>
    </source>
</evidence>
<organism evidence="1 2">
    <name type="scientific">Pseudomonas abyssi</name>
    <dbReference type="NCBI Taxonomy" id="170540"/>
    <lineage>
        <taxon>Bacteria</taxon>
        <taxon>Pseudomonadati</taxon>
        <taxon>Pseudomonadota</taxon>
        <taxon>Gammaproteobacteria</taxon>
        <taxon>Pseudomonadales</taxon>
        <taxon>Pseudomonadaceae</taxon>
        <taxon>Pseudomonas</taxon>
    </lineage>
</organism>
<accession>A0A395RAJ1</accession>
<gene>
    <name evidence="1" type="ORF">ASB58_06950</name>
</gene>
<sequence length="107" mass="11483">MSDLRKVLLVIKAEQVLKPEQRVAVLAEANVLAERLGAEVMIADGGLDAGLHSDIAPLLERQIELQQETNQLLEANSQLLEALVMALGEEADPDAPPLTYMDGTPVG</sequence>
<dbReference type="AlphaFoldDB" id="A0A395RAJ1"/>
<proteinExistence type="predicted"/>
<keyword evidence="2" id="KW-1185">Reference proteome</keyword>